<dbReference type="GO" id="GO:0009244">
    <property type="term" value="P:lipopolysaccharide core region biosynthetic process"/>
    <property type="evidence" value="ECO:0007669"/>
    <property type="project" value="TreeGrafter"/>
</dbReference>
<keyword evidence="3" id="KW-0808">Transferase</keyword>
<dbReference type="CDD" id="cd16017">
    <property type="entry name" value="LptA"/>
    <property type="match status" value="1"/>
</dbReference>
<dbReference type="PANTHER" id="PTHR30443">
    <property type="entry name" value="INNER MEMBRANE PROTEIN"/>
    <property type="match status" value="1"/>
</dbReference>
<comment type="subcellular location">
    <subcellularLocation>
        <location evidence="1">Cell membrane</location>
        <topology evidence="1">Multi-pass membrane protein</topology>
    </subcellularLocation>
</comment>
<evidence type="ECO:0000256" key="7">
    <source>
        <dbReference type="SAM" id="Phobius"/>
    </source>
</evidence>
<dbReference type="InterPro" id="IPR058130">
    <property type="entry name" value="PEA_transf_C"/>
</dbReference>
<feature type="transmembrane region" description="Helical" evidence="7">
    <location>
        <begin position="75"/>
        <end position="102"/>
    </location>
</feature>
<feature type="transmembrane region" description="Helical" evidence="7">
    <location>
        <begin position="6"/>
        <end position="27"/>
    </location>
</feature>
<protein>
    <recommendedName>
        <fullName evidence="8">Sulfatase N-terminal domain-containing protein</fullName>
    </recommendedName>
</protein>
<dbReference type="AlphaFoldDB" id="A0A1B2M3T1"/>
<evidence type="ECO:0000256" key="6">
    <source>
        <dbReference type="ARBA" id="ARBA00023136"/>
    </source>
</evidence>
<dbReference type="Pfam" id="PF00884">
    <property type="entry name" value="Sulfatase"/>
    <property type="match status" value="1"/>
</dbReference>
<keyword evidence="10" id="KW-1185">Reference proteome</keyword>
<organism evidence="9 10">
    <name type="scientific">Acinetobacter larvae</name>
    <dbReference type="NCBI Taxonomy" id="1789224"/>
    <lineage>
        <taxon>Bacteria</taxon>
        <taxon>Pseudomonadati</taxon>
        <taxon>Pseudomonadota</taxon>
        <taxon>Gammaproteobacteria</taxon>
        <taxon>Moraxellales</taxon>
        <taxon>Moraxellaceae</taxon>
        <taxon>Acinetobacter</taxon>
    </lineage>
</organism>
<keyword evidence="4 7" id="KW-0812">Transmembrane</keyword>
<dbReference type="STRING" id="1789224.BFG52_03230"/>
<reference evidence="9 10" key="1">
    <citation type="submission" date="2016-08" db="EMBL/GenBank/DDBJ databases">
        <authorList>
            <person name="Seilhamer J.J."/>
        </authorList>
    </citation>
    <scope>NUCLEOTIDE SEQUENCE [LARGE SCALE GENOMIC DNA]</scope>
    <source>
        <strain evidence="9 10">BRTC-1</strain>
    </source>
</reference>
<evidence type="ECO:0000259" key="8">
    <source>
        <dbReference type="Pfam" id="PF00884"/>
    </source>
</evidence>
<evidence type="ECO:0000313" key="9">
    <source>
        <dbReference type="EMBL" id="AOA59848.1"/>
    </source>
</evidence>
<dbReference type="EMBL" id="CP016895">
    <property type="protein sequence ID" value="AOA59848.1"/>
    <property type="molecule type" value="Genomic_DNA"/>
</dbReference>
<gene>
    <name evidence="9" type="ORF">BFG52_03230</name>
</gene>
<evidence type="ECO:0000256" key="1">
    <source>
        <dbReference type="ARBA" id="ARBA00004651"/>
    </source>
</evidence>
<dbReference type="Gene3D" id="3.40.720.10">
    <property type="entry name" value="Alkaline Phosphatase, subunit A"/>
    <property type="match status" value="1"/>
</dbReference>
<proteinExistence type="predicted"/>
<evidence type="ECO:0000256" key="5">
    <source>
        <dbReference type="ARBA" id="ARBA00022989"/>
    </source>
</evidence>
<dbReference type="GO" id="GO:0016776">
    <property type="term" value="F:phosphotransferase activity, phosphate group as acceptor"/>
    <property type="evidence" value="ECO:0007669"/>
    <property type="project" value="TreeGrafter"/>
</dbReference>
<dbReference type="SUPFAM" id="SSF53649">
    <property type="entry name" value="Alkaline phosphatase-like"/>
    <property type="match status" value="1"/>
</dbReference>
<dbReference type="InterPro" id="IPR000917">
    <property type="entry name" value="Sulfatase_N"/>
</dbReference>
<evidence type="ECO:0000256" key="3">
    <source>
        <dbReference type="ARBA" id="ARBA00022679"/>
    </source>
</evidence>
<dbReference type="OrthoDB" id="9786870at2"/>
<dbReference type="KEGG" id="ala:BFG52_03230"/>
<dbReference type="PANTHER" id="PTHR30443:SF2">
    <property type="entry name" value="PHOSPHOETHANOLAMINE TRANSFERASE EPTC"/>
    <property type="match status" value="1"/>
</dbReference>
<feature type="transmembrane region" description="Helical" evidence="7">
    <location>
        <begin position="34"/>
        <end position="55"/>
    </location>
</feature>
<evidence type="ECO:0000256" key="2">
    <source>
        <dbReference type="ARBA" id="ARBA00022475"/>
    </source>
</evidence>
<evidence type="ECO:0000313" key="10">
    <source>
        <dbReference type="Proteomes" id="UP000093391"/>
    </source>
</evidence>
<keyword evidence="2" id="KW-1003">Cell membrane</keyword>
<dbReference type="Proteomes" id="UP000093391">
    <property type="component" value="Chromosome"/>
</dbReference>
<keyword evidence="5 7" id="KW-1133">Transmembrane helix</keyword>
<sequence length="515" mass="58917">MLLIPSAIISGDGFVKALYPLLFLLGLIAHTRRFFWITLPFFILSPAVIYYEIVYDSPTDITLWFTLLGSSQSEASAYLSSINIALSTTLLLAYACMLVVFIRFIPNQKIKLPIWLRILFLCLVFIPIARYIKTEGDSQQKFLNVYRHYKQSYPLNILFGYQAAHLEVNRVKQFIANQDKIQCSIQSSNTAAPATTTVVVIGESARRDRLSLYGYQTNNTTPRLNQRRDDLWVFDNMVSGAFITSRSVPALLTGRVEDNDHLYPSFINAMNAAGYKTYWFSAQAKFGEFDSLVSAYASAAQQHKFLNQHSYSTSLHDFYDEELLPDLDQALAENKDQNKLIVLHFYGSHADFRRRYPKQFDIFKDPYDNSIAYTDYLLDQVIQKLEKQGGLSNMLYVSDHGLNLGQCQDNPSGHLDMKSNYDVPFIMWASPAWKKQNPTWSQQLKQAEQQALSAENIFPTLLDSAEIHCQNQSNQLSILNPQRPQHARKVLTLMQTVDYDQATDDDECHLVPHTK</sequence>
<evidence type="ECO:0000256" key="4">
    <source>
        <dbReference type="ARBA" id="ARBA00022692"/>
    </source>
</evidence>
<name>A0A1B2M3T1_9GAMM</name>
<dbReference type="InterPro" id="IPR017850">
    <property type="entry name" value="Alkaline_phosphatase_core_sf"/>
</dbReference>
<keyword evidence="6 7" id="KW-0472">Membrane</keyword>
<feature type="transmembrane region" description="Helical" evidence="7">
    <location>
        <begin position="114"/>
        <end position="132"/>
    </location>
</feature>
<dbReference type="InterPro" id="IPR040423">
    <property type="entry name" value="PEA_transferase"/>
</dbReference>
<feature type="domain" description="Sulfatase N-terminal" evidence="8">
    <location>
        <begin position="196"/>
        <end position="465"/>
    </location>
</feature>
<accession>A0A1B2M3T1</accession>
<dbReference type="GO" id="GO:0005886">
    <property type="term" value="C:plasma membrane"/>
    <property type="evidence" value="ECO:0007669"/>
    <property type="project" value="UniProtKB-SubCell"/>
</dbReference>